<feature type="compositionally biased region" description="Polar residues" evidence="1">
    <location>
        <begin position="107"/>
        <end position="125"/>
    </location>
</feature>
<sequence length="440" mass="47843">MGLSDSEGEAVVCMILNDTALHRSPTPPPLQQQATARRYSSPKRFSSREWHSAAKVSEHQRMHHALPTPSACSPSLASHALMSTTGANATGQSEPSPEATGEPLRTDSPSDTCYSYPASQENTPPSDVFSVVNHSRNHSPSNHSSDSDTGQSDAQEIALVARPFRGLAIMHCVWLPAEPIVITSSPPASQGPGGPQPISHDLNDGPDIMWDSGVLRMDWSQMVTHAMIWIMAKNPRAGERIREVFDHGEVTWQGVIAHHPKYDKSCEAWIVGNETWAAFSLAAIDSGKHGQNSALWCISLEPTAQPLIQVRAPPRRAVRPESPEIMVMVPVVPPGHTGGDRVFSPEITIMIPCDPAAPHEIPRALALTLEDFLDLSGIGQEDMATRRRMISLDVSHWTYFRFANEQQLQAVGFEEATAHLICGGVRKALARGSQASITIN</sequence>
<evidence type="ECO:0000313" key="6">
    <source>
        <dbReference type="Proteomes" id="UP000235392"/>
    </source>
</evidence>
<organism evidence="4 5">
    <name type="scientific">Puccinia coronata f. sp. avenae</name>
    <dbReference type="NCBI Taxonomy" id="200324"/>
    <lineage>
        <taxon>Eukaryota</taxon>
        <taxon>Fungi</taxon>
        <taxon>Dikarya</taxon>
        <taxon>Basidiomycota</taxon>
        <taxon>Pucciniomycotina</taxon>
        <taxon>Pucciniomycetes</taxon>
        <taxon>Pucciniales</taxon>
        <taxon>Pucciniaceae</taxon>
        <taxon>Puccinia</taxon>
    </lineage>
</organism>
<feature type="region of interest" description="Disordered" evidence="1">
    <location>
        <begin position="18"/>
        <end position="152"/>
    </location>
</feature>
<proteinExistence type="predicted"/>
<evidence type="ECO:0000313" key="3">
    <source>
        <dbReference type="EMBL" id="PLW47293.1"/>
    </source>
</evidence>
<dbReference type="AlphaFoldDB" id="A0A2N5W7Q4"/>
<feature type="compositionally biased region" description="Polar residues" evidence="1">
    <location>
        <begin position="70"/>
        <end position="95"/>
    </location>
</feature>
<dbReference type="EMBL" id="PGCJ01000940">
    <property type="protein sequence ID" value="PLW13761.1"/>
    <property type="molecule type" value="Genomic_DNA"/>
</dbReference>
<feature type="compositionally biased region" description="Low complexity" evidence="1">
    <location>
        <begin position="130"/>
        <end position="148"/>
    </location>
</feature>
<evidence type="ECO:0000313" key="4">
    <source>
        <dbReference type="EMBL" id="PLW58276.1"/>
    </source>
</evidence>
<evidence type="ECO:0000313" key="2">
    <source>
        <dbReference type="EMBL" id="PLW13761.1"/>
    </source>
</evidence>
<gene>
    <name evidence="4" type="ORF">PCANC_00781</name>
    <name evidence="2" type="ORF">PCANC_17889</name>
    <name evidence="3" type="ORF">PCASD_02586</name>
</gene>
<accession>A0A2N5W7Q4</accession>
<name>A0A2N5W7Q4_9BASI</name>
<evidence type="ECO:0000313" key="5">
    <source>
        <dbReference type="Proteomes" id="UP000235388"/>
    </source>
</evidence>
<dbReference type="EMBL" id="PGCI01000032">
    <property type="protein sequence ID" value="PLW47293.1"/>
    <property type="molecule type" value="Genomic_DNA"/>
</dbReference>
<dbReference type="Proteomes" id="UP000235392">
    <property type="component" value="Unassembled WGS sequence"/>
</dbReference>
<protein>
    <submittedName>
        <fullName evidence="4">Uncharacterized protein</fullName>
    </submittedName>
</protein>
<keyword evidence="5" id="KW-1185">Reference proteome</keyword>
<dbReference type="EMBL" id="PGCJ01000004">
    <property type="protein sequence ID" value="PLW58276.1"/>
    <property type="molecule type" value="Genomic_DNA"/>
</dbReference>
<comment type="caution">
    <text evidence="4">The sequence shown here is derived from an EMBL/GenBank/DDBJ whole genome shotgun (WGS) entry which is preliminary data.</text>
</comment>
<reference evidence="5 6" key="1">
    <citation type="submission" date="2017-11" db="EMBL/GenBank/DDBJ databases">
        <title>De novo assembly and phasing of dikaryotic genomes from two isolates of Puccinia coronata f. sp. avenae, the causal agent of oat crown rust.</title>
        <authorList>
            <person name="Miller M.E."/>
            <person name="Zhang Y."/>
            <person name="Omidvar V."/>
            <person name="Sperschneider J."/>
            <person name="Schwessinger B."/>
            <person name="Raley C."/>
            <person name="Palmer J.M."/>
            <person name="Garnica D."/>
            <person name="Upadhyaya N."/>
            <person name="Rathjen J."/>
            <person name="Taylor J.M."/>
            <person name="Park R.F."/>
            <person name="Dodds P.N."/>
            <person name="Hirsch C.D."/>
            <person name="Kianian S.F."/>
            <person name="Figueroa M."/>
        </authorList>
    </citation>
    <scope>NUCLEOTIDE SEQUENCE [LARGE SCALE GENOMIC DNA]</scope>
    <source>
        <strain evidence="4">12NC29</strain>
        <strain evidence="3">12SD80</strain>
    </source>
</reference>
<evidence type="ECO:0000256" key="1">
    <source>
        <dbReference type="SAM" id="MobiDB-lite"/>
    </source>
</evidence>
<dbReference type="Proteomes" id="UP000235388">
    <property type="component" value="Unassembled WGS sequence"/>
</dbReference>
<feature type="compositionally biased region" description="Basic and acidic residues" evidence="1">
    <location>
        <begin position="46"/>
        <end position="60"/>
    </location>
</feature>